<gene>
    <name evidence="7" type="primary">sppA</name>
    <name evidence="7" type="ORF">ACFQ14_11660</name>
</gene>
<evidence type="ECO:0000256" key="1">
    <source>
        <dbReference type="ARBA" id="ARBA00008683"/>
    </source>
</evidence>
<dbReference type="CDD" id="cd07023">
    <property type="entry name" value="S49_Sppa_N_C"/>
    <property type="match status" value="1"/>
</dbReference>
<dbReference type="NCBIfam" id="TIGR00706">
    <property type="entry name" value="SppA_dom"/>
    <property type="match status" value="1"/>
</dbReference>
<dbReference type="InterPro" id="IPR004635">
    <property type="entry name" value="Pept_S49_SppA"/>
</dbReference>
<accession>A0ABW3FJZ8</accession>
<dbReference type="Pfam" id="PF01343">
    <property type="entry name" value="Peptidase_S49"/>
    <property type="match status" value="1"/>
</dbReference>
<dbReference type="InterPro" id="IPR002142">
    <property type="entry name" value="Peptidase_S49"/>
</dbReference>
<dbReference type="PANTHER" id="PTHR42987:SF6">
    <property type="entry name" value="PROTEINASE IV"/>
    <property type="match status" value="1"/>
</dbReference>
<evidence type="ECO:0000313" key="7">
    <source>
        <dbReference type="EMBL" id="MFD0917066.1"/>
    </source>
</evidence>
<dbReference type="SUPFAM" id="SSF52096">
    <property type="entry name" value="ClpP/crotonase"/>
    <property type="match status" value="1"/>
</dbReference>
<sequence>MTTDIDHILDRRSLRKKVSFWRIAALLAFAAVVLALLSSLGVFKGAATAVDHIARVEIEGTITENRKLLQLIKEVEDNDNVKGVVLVIDSPGGTTVGGEAIYEAVRNLTEKKPTVTSVGTLAASAGYMIASATDHIVARNSSIVGSIGVIIQYPQASELLAKIGIEMKEVKSSPLKAEPSPFNESPPEATAMLQTLIDDGYRWFVDLVTERRKLPREEVLRLADGSVYSGTRALDLKLIDALGGEDVARKWLVDEKGLSDDLKVLDWKVKSNVSAIPFTARAVRWMMGDTSSGLDGIDPDTLPAIVPKRLFLDGLLSVWHG</sequence>
<comment type="similarity">
    <text evidence="1">Belongs to the peptidase S49 family.</text>
</comment>
<keyword evidence="4" id="KW-0720">Serine protease</keyword>
<keyword evidence="5" id="KW-0812">Transmembrane</keyword>
<evidence type="ECO:0000256" key="5">
    <source>
        <dbReference type="SAM" id="Phobius"/>
    </source>
</evidence>
<dbReference type="RefSeq" id="WP_377212905.1">
    <property type="nucleotide sequence ID" value="NZ_JBHTJV010000009.1"/>
</dbReference>
<dbReference type="InterPro" id="IPR047272">
    <property type="entry name" value="S49_SppA_C"/>
</dbReference>
<dbReference type="Gene3D" id="6.20.330.10">
    <property type="match status" value="1"/>
</dbReference>
<keyword evidence="5" id="KW-1133">Transmembrane helix</keyword>
<evidence type="ECO:0000256" key="4">
    <source>
        <dbReference type="ARBA" id="ARBA00022825"/>
    </source>
</evidence>
<name>A0ABW3FJZ8_9HYPH</name>
<proteinExistence type="inferred from homology"/>
<evidence type="ECO:0000256" key="2">
    <source>
        <dbReference type="ARBA" id="ARBA00022670"/>
    </source>
</evidence>
<protein>
    <submittedName>
        <fullName evidence="7">Signal peptide peptidase SppA</fullName>
    </submittedName>
</protein>
<keyword evidence="2" id="KW-0645">Protease</keyword>
<keyword evidence="5" id="KW-0472">Membrane</keyword>
<dbReference type="InterPro" id="IPR029045">
    <property type="entry name" value="ClpP/crotonase-like_dom_sf"/>
</dbReference>
<dbReference type="Proteomes" id="UP001597101">
    <property type="component" value="Unassembled WGS sequence"/>
</dbReference>
<reference evidence="8" key="1">
    <citation type="journal article" date="2019" name="Int. J. Syst. Evol. Microbiol.">
        <title>The Global Catalogue of Microorganisms (GCM) 10K type strain sequencing project: providing services to taxonomists for standard genome sequencing and annotation.</title>
        <authorList>
            <consortium name="The Broad Institute Genomics Platform"/>
            <consortium name="The Broad Institute Genome Sequencing Center for Infectious Disease"/>
            <person name="Wu L."/>
            <person name="Ma J."/>
        </authorList>
    </citation>
    <scope>NUCLEOTIDE SEQUENCE [LARGE SCALE GENOMIC DNA]</scope>
    <source>
        <strain evidence="8">CCUG 60023</strain>
    </source>
</reference>
<organism evidence="7 8">
    <name type="scientific">Pseudahrensia aquimaris</name>
    <dbReference type="NCBI Taxonomy" id="744461"/>
    <lineage>
        <taxon>Bacteria</taxon>
        <taxon>Pseudomonadati</taxon>
        <taxon>Pseudomonadota</taxon>
        <taxon>Alphaproteobacteria</taxon>
        <taxon>Hyphomicrobiales</taxon>
        <taxon>Ahrensiaceae</taxon>
        <taxon>Pseudahrensia</taxon>
    </lineage>
</organism>
<comment type="caution">
    <text evidence="7">The sequence shown here is derived from an EMBL/GenBank/DDBJ whole genome shotgun (WGS) entry which is preliminary data.</text>
</comment>
<keyword evidence="8" id="KW-1185">Reference proteome</keyword>
<dbReference type="Gene3D" id="3.90.226.10">
    <property type="entry name" value="2-enoyl-CoA Hydratase, Chain A, domain 1"/>
    <property type="match status" value="1"/>
</dbReference>
<evidence type="ECO:0000313" key="8">
    <source>
        <dbReference type="Proteomes" id="UP001597101"/>
    </source>
</evidence>
<dbReference type="EMBL" id="JBHTJV010000009">
    <property type="protein sequence ID" value="MFD0917066.1"/>
    <property type="molecule type" value="Genomic_DNA"/>
</dbReference>
<dbReference type="PANTHER" id="PTHR42987">
    <property type="entry name" value="PEPTIDASE S49"/>
    <property type="match status" value="1"/>
</dbReference>
<keyword evidence="3" id="KW-0378">Hydrolase</keyword>
<evidence type="ECO:0000256" key="3">
    <source>
        <dbReference type="ARBA" id="ARBA00022801"/>
    </source>
</evidence>
<feature type="domain" description="Peptidase S49" evidence="6">
    <location>
        <begin position="108"/>
        <end position="258"/>
    </location>
</feature>
<feature type="transmembrane region" description="Helical" evidence="5">
    <location>
        <begin position="20"/>
        <end position="43"/>
    </location>
</feature>
<evidence type="ECO:0000259" key="6">
    <source>
        <dbReference type="Pfam" id="PF01343"/>
    </source>
</evidence>